<dbReference type="AlphaFoldDB" id="A0A0D3GGI2"/>
<dbReference type="HOGENOM" id="CLU_125684_0_0_1"/>
<dbReference type="PaxDb" id="65489-OBART06G14550.1"/>
<protein>
    <submittedName>
        <fullName evidence="1">Uncharacterized protein</fullName>
    </submittedName>
</protein>
<organism evidence="1">
    <name type="scientific">Oryza barthii</name>
    <dbReference type="NCBI Taxonomy" id="65489"/>
    <lineage>
        <taxon>Eukaryota</taxon>
        <taxon>Viridiplantae</taxon>
        <taxon>Streptophyta</taxon>
        <taxon>Embryophyta</taxon>
        <taxon>Tracheophyta</taxon>
        <taxon>Spermatophyta</taxon>
        <taxon>Magnoliopsida</taxon>
        <taxon>Liliopsida</taxon>
        <taxon>Poales</taxon>
        <taxon>Poaceae</taxon>
        <taxon>BOP clade</taxon>
        <taxon>Oryzoideae</taxon>
        <taxon>Oryzeae</taxon>
        <taxon>Oryzinae</taxon>
        <taxon>Oryza</taxon>
    </lineage>
</organism>
<evidence type="ECO:0000313" key="2">
    <source>
        <dbReference type="Proteomes" id="UP000026960"/>
    </source>
</evidence>
<reference evidence="1" key="1">
    <citation type="journal article" date="2009" name="Rice">
        <title>De Novo Next Generation Sequencing of Plant Genomes.</title>
        <authorList>
            <person name="Rounsley S."/>
            <person name="Marri P.R."/>
            <person name="Yu Y."/>
            <person name="He R."/>
            <person name="Sisneros N."/>
            <person name="Goicoechea J.L."/>
            <person name="Lee S.J."/>
            <person name="Angelova A."/>
            <person name="Kudrna D."/>
            <person name="Luo M."/>
            <person name="Affourtit J."/>
            <person name="Desany B."/>
            <person name="Knight J."/>
            <person name="Niazi F."/>
            <person name="Egholm M."/>
            <person name="Wing R.A."/>
        </authorList>
    </citation>
    <scope>NUCLEOTIDE SEQUENCE [LARGE SCALE GENOMIC DNA]</scope>
    <source>
        <strain evidence="1">cv. IRGC 105608</strain>
    </source>
</reference>
<keyword evidence="2" id="KW-1185">Reference proteome</keyword>
<reference evidence="1" key="2">
    <citation type="submission" date="2015-03" db="UniProtKB">
        <authorList>
            <consortium name="EnsemblPlants"/>
        </authorList>
    </citation>
    <scope>IDENTIFICATION</scope>
</reference>
<accession>A0A0D3GGI2</accession>
<dbReference type="EnsemblPlants" id="OBART06G14550.1">
    <property type="protein sequence ID" value="OBART06G14550.1"/>
    <property type="gene ID" value="OBART06G14550"/>
</dbReference>
<name>A0A0D3GGI2_9ORYZ</name>
<evidence type="ECO:0000313" key="1">
    <source>
        <dbReference type="EnsemblPlants" id="OBART06G14550.1"/>
    </source>
</evidence>
<dbReference type="Gramene" id="OBART06G14550.1">
    <property type="protein sequence ID" value="OBART06G14550.1"/>
    <property type="gene ID" value="OBART06G14550"/>
</dbReference>
<dbReference type="Proteomes" id="UP000026960">
    <property type="component" value="Chromosome 6"/>
</dbReference>
<sequence>MGAEIATVPNISEGLAEISEKMMDLAAQLRAMAAQSAEPTTFLEEAEPLYRHAVALRSRGSVFKQHGWRQHSAVTLQQCGGGVTHGKALMFPLPAAPSLRVAAQPRPRRWD</sequence>
<proteinExistence type="predicted"/>